<evidence type="ECO:0000313" key="3">
    <source>
        <dbReference type="EMBL" id="KAK3258782.1"/>
    </source>
</evidence>
<proteinExistence type="predicted"/>
<feature type="transmembrane region" description="Helical" evidence="2">
    <location>
        <begin position="121"/>
        <end position="144"/>
    </location>
</feature>
<accession>A0AAE0KS61</accession>
<keyword evidence="2" id="KW-0472">Membrane</keyword>
<dbReference type="EMBL" id="LGRX02019269">
    <property type="protein sequence ID" value="KAK3258782.1"/>
    <property type="molecule type" value="Genomic_DNA"/>
</dbReference>
<feature type="transmembrane region" description="Helical" evidence="2">
    <location>
        <begin position="1318"/>
        <end position="1341"/>
    </location>
</feature>
<organism evidence="3 4">
    <name type="scientific">Cymbomonas tetramitiformis</name>
    <dbReference type="NCBI Taxonomy" id="36881"/>
    <lineage>
        <taxon>Eukaryota</taxon>
        <taxon>Viridiplantae</taxon>
        <taxon>Chlorophyta</taxon>
        <taxon>Pyramimonadophyceae</taxon>
        <taxon>Pyramimonadales</taxon>
        <taxon>Pyramimonadaceae</taxon>
        <taxon>Cymbomonas</taxon>
    </lineage>
</organism>
<keyword evidence="4" id="KW-1185">Reference proteome</keyword>
<keyword evidence="2" id="KW-0812">Transmembrane</keyword>
<feature type="transmembrane region" description="Helical" evidence="2">
    <location>
        <begin position="81"/>
        <end position="100"/>
    </location>
</feature>
<keyword evidence="2" id="KW-1133">Transmembrane helix</keyword>
<name>A0AAE0KS61_9CHLO</name>
<comment type="caution">
    <text evidence="3">The sequence shown here is derived from an EMBL/GenBank/DDBJ whole genome shotgun (WGS) entry which is preliminary data.</text>
</comment>
<gene>
    <name evidence="3" type="ORF">CYMTET_32188</name>
</gene>
<feature type="transmembrane region" description="Helical" evidence="2">
    <location>
        <begin position="29"/>
        <end position="46"/>
    </location>
</feature>
<reference evidence="3 4" key="1">
    <citation type="journal article" date="2015" name="Genome Biol. Evol.">
        <title>Comparative Genomics of a Bacterivorous Green Alga Reveals Evolutionary Causalities and Consequences of Phago-Mixotrophic Mode of Nutrition.</title>
        <authorList>
            <person name="Burns J.A."/>
            <person name="Paasch A."/>
            <person name="Narechania A."/>
            <person name="Kim E."/>
        </authorList>
    </citation>
    <scope>NUCLEOTIDE SEQUENCE [LARGE SCALE GENOMIC DNA]</scope>
    <source>
        <strain evidence="3 4">PLY_AMNH</strain>
    </source>
</reference>
<feature type="transmembrane region" description="Helical" evidence="2">
    <location>
        <begin position="272"/>
        <end position="297"/>
    </location>
</feature>
<feature type="transmembrane region" description="Helical" evidence="2">
    <location>
        <begin position="339"/>
        <end position="366"/>
    </location>
</feature>
<protein>
    <submittedName>
        <fullName evidence="3">Uncharacterized protein</fullName>
    </submittedName>
</protein>
<evidence type="ECO:0000313" key="4">
    <source>
        <dbReference type="Proteomes" id="UP001190700"/>
    </source>
</evidence>
<feature type="region of interest" description="Disordered" evidence="1">
    <location>
        <begin position="1023"/>
        <end position="1059"/>
    </location>
</feature>
<feature type="transmembrane region" description="Helical" evidence="2">
    <location>
        <begin position="387"/>
        <end position="411"/>
    </location>
</feature>
<feature type="transmembrane region" description="Helical" evidence="2">
    <location>
        <begin position="706"/>
        <end position="726"/>
    </location>
</feature>
<feature type="transmembrane region" description="Helical" evidence="2">
    <location>
        <begin position="663"/>
        <end position="686"/>
    </location>
</feature>
<evidence type="ECO:0000256" key="2">
    <source>
        <dbReference type="SAM" id="Phobius"/>
    </source>
</evidence>
<dbReference type="Proteomes" id="UP001190700">
    <property type="component" value="Unassembled WGS sequence"/>
</dbReference>
<feature type="non-terminal residue" evidence="3">
    <location>
        <position position="1373"/>
    </location>
</feature>
<feature type="transmembrane region" description="Helical" evidence="2">
    <location>
        <begin position="194"/>
        <end position="218"/>
    </location>
</feature>
<sequence length="1373" mass="150998">MTATDGTSSDLTFFLHFVASTVSWLSRKLLSLIGWCCLLVACVLPWRWGHISKEARHYDRDGASFLGFGILHLFYTSVDLLTIPVAFGAVLTPALPVLINTRAFCVPNNQGGYDGDRRLRFWAALFFGVYELLALPLGIFTILIPTRTYVLCEGLTRICRYYEDAGWGTAFDEGKALEMANFTVECFQGALLDLLFLGVGAAALPLLPTGPSLWWSAWTQLFSTGRRKTTVLNIRISWNVESPTDAEEAAQQNSRTGAAMLQRNFWRWRGQMLASVCLAALDMLLAPLALLLLVSVVRTLPFITDLRELLRERQSAAAADPTSSRRWIGWSLWGYRQCVLQHTSVICLDLIFLPFPILLGLTWYRSRPMRMAIGRDGRITSPARREILRGTALLLLDMLMLPGLLLLILTWRRRSVVLEAFAGWDASYALLVQYHLAERRFRRFCRAGTDLEERLRRFLIARNAGGDGEATQHDVGDEVQDMLTQAGHGQAGARRVERTLNRELQKKYVSDLAFQDAADVVSFRKQVSAIKAIDSQSQESGSPRDGMMGEGALDAPCLESCAGGEPSHECAPAGDGEGTEAREGSPVTATSSEVRGVPGMETLAANDAAQVAEAYGRAELAYQLEISKAAIRHRGWESLNGPLDPTLGARRAFELPSLWHRRVIAHLMLLLVDAAVLPFVLLVQITRYRVPVMRSWGDKDGDFHCAVLFNAAVVVHDMCLVVLAILPLACPGYRLPVVWPFLTASQPRQDPQDGPSDAASQPPIINPLLEPGLHGGIREPLLEPRDACEETWEELSGWRGAIWKQAGLLLVDVVIGLPAAAAVVATLVRLPSLLLALRSKLYSPARTEACLRVRQLSLRVPTRGRDGRPRLDLEGLVAPGAAEAARTLDQARCLRCWVIGDDMFWQGAGQALGGALAGSARAMLPVHIAHNGKDASVQVTLEDEGLSVRMWLELPANVRRSNLVQLLRKFPSSHAAPQGPIIRLQVEALLPDPNEPPQRMFTIALPTGQLADALHAGEHAHLPAEVTNPSPPSLDGSVRDDLAGGADSQREGISDGGGGGGSIRDSFTLVAVMQAVELALDVAHLGCFALLCLAPWRLLATLQVMFEPEARWSSRVATGVVRNLKFVDLQRGNARHRLESLCTRRSKEVLPGAWWGSMTHSGPFVYSGGRQRQNLVMEADSLQALTRDADLMEPLRATLRWEARLARMVQALPLAAEVSGRLQRYVALERCRFHYVVLTYVLHLALLTGALSANTHATAVCEILQADRRLQAAGRRARQSLEACAEGLEGECFAQLGGGWGPWNKEIEFSRRAIRNQMLLGFSDYGALVLLLVLVSTVYRLPAMFRDMARSGSYLFIHTSTKLVMGIHLRRVA</sequence>
<feature type="region of interest" description="Disordered" evidence="1">
    <location>
        <begin position="533"/>
        <end position="597"/>
    </location>
</feature>
<evidence type="ECO:0000256" key="1">
    <source>
        <dbReference type="SAM" id="MobiDB-lite"/>
    </source>
</evidence>
<feature type="compositionally biased region" description="Basic and acidic residues" evidence="1">
    <location>
        <begin position="1037"/>
        <end position="1053"/>
    </location>
</feature>